<dbReference type="PANTHER" id="PTHR11803">
    <property type="entry name" value="2-IMINOBUTANOATE/2-IMINOPROPANOATE DEAMINASE RIDA"/>
    <property type="match status" value="1"/>
</dbReference>
<dbReference type="Gene3D" id="3.30.1330.40">
    <property type="entry name" value="RutC-like"/>
    <property type="match status" value="1"/>
</dbReference>
<protein>
    <submittedName>
        <fullName evidence="2">Ribonuc L-PSP multi-domain protein</fullName>
    </submittedName>
</protein>
<dbReference type="InterPro" id="IPR032710">
    <property type="entry name" value="NTF2-like_dom_sf"/>
</dbReference>
<dbReference type="GO" id="GO:0019239">
    <property type="term" value="F:deaminase activity"/>
    <property type="evidence" value="ECO:0007669"/>
    <property type="project" value="TreeGrafter"/>
</dbReference>
<dbReference type="InterPro" id="IPR006175">
    <property type="entry name" value="YjgF/YER057c/UK114"/>
</dbReference>
<dbReference type="AlphaFoldDB" id="A0A0Q0WDV2"/>
<accession>A0A0Q0WDV2</accession>
<dbReference type="PATRIC" id="fig|362413.3.peg.3423"/>
<dbReference type="Proteomes" id="UP000050443">
    <property type="component" value="Unassembled WGS sequence"/>
</dbReference>
<organism evidence="2 3">
    <name type="scientific">Flavobacterium aquidurense</name>
    <dbReference type="NCBI Taxonomy" id="362413"/>
    <lineage>
        <taxon>Bacteria</taxon>
        <taxon>Pseudomonadati</taxon>
        <taxon>Bacteroidota</taxon>
        <taxon>Flavobacteriia</taxon>
        <taxon>Flavobacteriales</taxon>
        <taxon>Flavobacteriaceae</taxon>
        <taxon>Flavobacterium</taxon>
    </lineage>
</organism>
<dbReference type="OrthoDB" id="9803101at2"/>
<dbReference type="FunFam" id="3.30.1330.40:FF:000001">
    <property type="entry name" value="L-PSP family endoribonuclease"/>
    <property type="match status" value="1"/>
</dbReference>
<dbReference type="SUPFAM" id="SSF54427">
    <property type="entry name" value="NTF2-like"/>
    <property type="match status" value="1"/>
</dbReference>
<dbReference type="Gene3D" id="3.10.450.50">
    <property type="match status" value="1"/>
</dbReference>
<dbReference type="Pfam" id="PF01042">
    <property type="entry name" value="Ribonuc_L-PSP"/>
    <property type="match status" value="1"/>
</dbReference>
<evidence type="ECO:0000256" key="1">
    <source>
        <dbReference type="ARBA" id="ARBA00010552"/>
    </source>
</evidence>
<dbReference type="STRING" id="362413.RC62_3500"/>
<dbReference type="NCBIfam" id="TIGR00004">
    <property type="entry name" value="Rid family detoxifying hydrolase"/>
    <property type="match status" value="1"/>
</dbReference>
<proteinExistence type="inferred from homology"/>
<dbReference type="InterPro" id="IPR006056">
    <property type="entry name" value="RidA"/>
</dbReference>
<reference evidence="2 3" key="1">
    <citation type="submission" date="2014-09" db="EMBL/GenBank/DDBJ databases">
        <title>Genome sequence of Flavobacterium aquidurense RC62.</title>
        <authorList>
            <person name="Kim J.F."/>
            <person name="Kwak M.-J."/>
        </authorList>
    </citation>
    <scope>NUCLEOTIDE SEQUENCE [LARGE SCALE GENOMIC DNA]</scope>
    <source>
        <strain evidence="2 3">RC62</strain>
    </source>
</reference>
<gene>
    <name evidence="2" type="ORF">RC62_3500</name>
</gene>
<dbReference type="PANTHER" id="PTHR11803:SF39">
    <property type="entry name" value="2-IMINOBUTANOATE_2-IMINOPROPANOATE DEAMINASE"/>
    <property type="match status" value="1"/>
</dbReference>
<dbReference type="SUPFAM" id="SSF55298">
    <property type="entry name" value="YjgF-like"/>
    <property type="match status" value="1"/>
</dbReference>
<evidence type="ECO:0000313" key="2">
    <source>
        <dbReference type="EMBL" id="KQB42493.1"/>
    </source>
</evidence>
<comment type="similarity">
    <text evidence="1">Belongs to the RutC family.</text>
</comment>
<dbReference type="RefSeq" id="WP_055092430.1">
    <property type="nucleotide sequence ID" value="NZ_JRLF01000006.1"/>
</dbReference>
<dbReference type="CDD" id="cd00448">
    <property type="entry name" value="YjgF_YER057c_UK114_family"/>
    <property type="match status" value="1"/>
</dbReference>
<dbReference type="InterPro" id="IPR035959">
    <property type="entry name" value="RutC-like_sf"/>
</dbReference>
<dbReference type="GO" id="GO:0030638">
    <property type="term" value="P:polyketide metabolic process"/>
    <property type="evidence" value="ECO:0007669"/>
    <property type="project" value="InterPro"/>
</dbReference>
<dbReference type="GO" id="GO:0005829">
    <property type="term" value="C:cytosol"/>
    <property type="evidence" value="ECO:0007669"/>
    <property type="project" value="TreeGrafter"/>
</dbReference>
<dbReference type="InterPro" id="IPR009959">
    <property type="entry name" value="Cyclase_SnoaL-like"/>
</dbReference>
<comment type="caution">
    <text evidence="2">The sequence shown here is derived from an EMBL/GenBank/DDBJ whole genome shotgun (WGS) entry which is preliminary data.</text>
</comment>
<dbReference type="EMBL" id="JRLF01000006">
    <property type="protein sequence ID" value="KQB42493.1"/>
    <property type="molecule type" value="Genomic_DNA"/>
</dbReference>
<dbReference type="Pfam" id="PF07366">
    <property type="entry name" value="SnoaL"/>
    <property type="match status" value="1"/>
</dbReference>
<name>A0A0Q0WDV2_9FLAO</name>
<evidence type="ECO:0000313" key="3">
    <source>
        <dbReference type="Proteomes" id="UP000050443"/>
    </source>
</evidence>
<sequence>MSNTQQSEKTVRDFLEIVRSGKDPERAAEFMSESVKANQLNSEHQEVIMRTPANYSEHVKDFIKMYGNYKLEITELIANGDKVYARWEQLGKQMTDIDNFKATELPVTIINHATFRISKGKIVEYWIATDRKGTELQLQANEKLSESQQPKSVPYSDAVKSGDNLYISGQLGLNHTTGKFNEGDFESEAKQAMDNIGLILNKQGLTFNNLVNVTIYLTNMGNYNTINKIYSTYFQSNFPARICIAVKELPRKGNIEIAAVANFKK</sequence>